<keyword evidence="5" id="KW-0539">Nucleus</keyword>
<dbReference type="InterPro" id="IPR052035">
    <property type="entry name" value="ZnF_BED_domain_contain"/>
</dbReference>
<protein>
    <submittedName>
        <fullName evidence="6">Zinc finger BED domain-containing protein 1-like</fullName>
    </submittedName>
</protein>
<dbReference type="SUPFAM" id="SSF140996">
    <property type="entry name" value="Hermes dimerisation domain"/>
    <property type="match status" value="1"/>
</dbReference>
<comment type="caution">
    <text evidence="6">The sequence shown here is derived from an EMBL/GenBank/DDBJ whole genome shotgun (WGS) entry which is preliminary data.</text>
</comment>
<evidence type="ECO:0000313" key="6">
    <source>
        <dbReference type="EMBL" id="CAK6983228.1"/>
    </source>
</evidence>
<evidence type="ECO:0000256" key="1">
    <source>
        <dbReference type="ARBA" id="ARBA00004123"/>
    </source>
</evidence>
<dbReference type="GO" id="GO:0008270">
    <property type="term" value="F:zinc ion binding"/>
    <property type="evidence" value="ECO:0007669"/>
    <property type="project" value="UniProtKB-KW"/>
</dbReference>
<proteinExistence type="predicted"/>
<name>A0AAV1QGH5_SCOSC</name>
<evidence type="ECO:0000313" key="7">
    <source>
        <dbReference type="Proteomes" id="UP001314229"/>
    </source>
</evidence>
<dbReference type="Proteomes" id="UP001314229">
    <property type="component" value="Unassembled WGS sequence"/>
</dbReference>
<keyword evidence="7" id="KW-1185">Reference proteome</keyword>
<dbReference type="EMBL" id="CAWUFR010001241">
    <property type="protein sequence ID" value="CAK6983228.1"/>
    <property type="molecule type" value="Genomic_DNA"/>
</dbReference>
<dbReference type="AlphaFoldDB" id="A0AAV1QGH5"/>
<accession>A0AAV1QGH5</accession>
<dbReference type="Gene3D" id="1.10.10.1070">
    <property type="entry name" value="Zinc finger, BED domain-containing"/>
    <property type="match status" value="1"/>
</dbReference>
<sequence>ESQRAREITRSLAQMIVKDLQPISMVEDQGFRHFMKVVDPRYQIPSRKSMMT</sequence>
<feature type="non-terminal residue" evidence="6">
    <location>
        <position position="52"/>
    </location>
</feature>
<keyword evidence="3" id="KW-0863">Zinc-finger</keyword>
<evidence type="ECO:0000256" key="4">
    <source>
        <dbReference type="ARBA" id="ARBA00022833"/>
    </source>
</evidence>
<keyword evidence="4" id="KW-0862">Zinc</keyword>
<feature type="non-terminal residue" evidence="6">
    <location>
        <position position="1"/>
    </location>
</feature>
<evidence type="ECO:0000256" key="5">
    <source>
        <dbReference type="ARBA" id="ARBA00023242"/>
    </source>
</evidence>
<reference evidence="6 7" key="1">
    <citation type="submission" date="2024-01" db="EMBL/GenBank/DDBJ databases">
        <authorList>
            <person name="Alioto T."/>
            <person name="Alioto T."/>
            <person name="Gomez Garrido J."/>
        </authorList>
    </citation>
    <scope>NUCLEOTIDE SEQUENCE [LARGE SCALE GENOMIC DNA]</scope>
</reference>
<comment type="subcellular location">
    <subcellularLocation>
        <location evidence="1">Nucleus</location>
    </subcellularLocation>
</comment>
<evidence type="ECO:0000256" key="2">
    <source>
        <dbReference type="ARBA" id="ARBA00022723"/>
    </source>
</evidence>
<evidence type="ECO:0000256" key="3">
    <source>
        <dbReference type="ARBA" id="ARBA00022771"/>
    </source>
</evidence>
<dbReference type="PANTHER" id="PTHR46481">
    <property type="entry name" value="ZINC FINGER BED DOMAIN-CONTAINING PROTEIN 4"/>
    <property type="match status" value="1"/>
</dbReference>
<organism evidence="6 7">
    <name type="scientific">Scomber scombrus</name>
    <name type="common">Atlantic mackerel</name>
    <name type="synonym">Scomber vernalis</name>
    <dbReference type="NCBI Taxonomy" id="13677"/>
    <lineage>
        <taxon>Eukaryota</taxon>
        <taxon>Metazoa</taxon>
        <taxon>Chordata</taxon>
        <taxon>Craniata</taxon>
        <taxon>Vertebrata</taxon>
        <taxon>Euteleostomi</taxon>
        <taxon>Actinopterygii</taxon>
        <taxon>Neopterygii</taxon>
        <taxon>Teleostei</taxon>
        <taxon>Neoteleostei</taxon>
        <taxon>Acanthomorphata</taxon>
        <taxon>Pelagiaria</taxon>
        <taxon>Scombriformes</taxon>
        <taxon>Scombridae</taxon>
        <taxon>Scomber</taxon>
    </lineage>
</organism>
<dbReference type="GO" id="GO:0005634">
    <property type="term" value="C:nucleus"/>
    <property type="evidence" value="ECO:0007669"/>
    <property type="project" value="UniProtKB-SubCell"/>
</dbReference>
<dbReference type="PANTHER" id="PTHR46481:SF10">
    <property type="entry name" value="ZINC FINGER BED DOMAIN-CONTAINING PROTEIN 39"/>
    <property type="match status" value="1"/>
</dbReference>
<keyword evidence="2" id="KW-0479">Metal-binding</keyword>
<gene>
    <name evidence="6" type="ORF">FSCOSCO3_A031560</name>
</gene>